<keyword evidence="6" id="KW-0418">Kinase</keyword>
<evidence type="ECO:0000256" key="7">
    <source>
        <dbReference type="ARBA" id="ARBA00022840"/>
    </source>
</evidence>
<dbReference type="GO" id="GO:0000155">
    <property type="term" value="F:phosphorelay sensor kinase activity"/>
    <property type="evidence" value="ECO:0007669"/>
    <property type="project" value="InterPro"/>
</dbReference>
<evidence type="ECO:0000256" key="8">
    <source>
        <dbReference type="ARBA" id="ARBA00023012"/>
    </source>
</evidence>
<sequence length="380" mass="42647">MDRNKGGSEKRMFSILIADDHKHLVESLATTTPWEQYEVTRIYKAYSGTDALKLIEQHDIDILLTDIRMPGMSGLDLIEQAKARHADIECILITGYAEFEYAKRAIELQAVDYLMKPVRDEALAVSLDRIVQRRRAQLAKKRELEQADAELRTMLEQMQADLLVEKALAESSMREERSRIAADIHDLVGHTLTTTLVQIEAAKRLLVHNEQEGLKRLAFSQELVRKSLDDIREAVWKIKSADTGTETDLKHALLHLIRATEKAADVSIASRIEALPPTDPPRSKAICHALQEGLTNGIRHGGAARFEFELYPDAGGGLHFMLWNDGAPYSADRPGFGMKAMEERVRKLGGTLQIASTDTPPGTRLMLWLPPGQRKEAVRT</sequence>
<keyword evidence="8" id="KW-0902">Two-component regulatory system</keyword>
<dbReference type="SMART" id="SM00448">
    <property type="entry name" value="REC"/>
    <property type="match status" value="1"/>
</dbReference>
<evidence type="ECO:0000256" key="5">
    <source>
        <dbReference type="ARBA" id="ARBA00022741"/>
    </source>
</evidence>
<gene>
    <name evidence="12" type="primary">rssB_7</name>
    <name evidence="12" type="ORF">PAESOLCIP111_04697</name>
</gene>
<feature type="modified residue" description="4-aspartylphosphate" evidence="9">
    <location>
        <position position="66"/>
    </location>
</feature>
<dbReference type="PANTHER" id="PTHR24421:SF10">
    <property type="entry name" value="NITRATE_NITRITE SENSOR PROTEIN NARQ"/>
    <property type="match status" value="1"/>
</dbReference>
<dbReference type="CDD" id="cd17536">
    <property type="entry name" value="REC_YesN-like"/>
    <property type="match status" value="1"/>
</dbReference>
<protein>
    <recommendedName>
        <fullName evidence="2">histidine kinase</fullName>
        <ecNumber evidence="2">2.7.13.3</ecNumber>
    </recommendedName>
</protein>
<dbReference type="EMBL" id="CAJVAS010000027">
    <property type="protein sequence ID" value="CAG7644421.1"/>
    <property type="molecule type" value="Genomic_DNA"/>
</dbReference>
<proteinExistence type="predicted"/>
<dbReference type="InterPro" id="IPR011712">
    <property type="entry name" value="Sig_transdc_His_kin_sub3_dim/P"/>
</dbReference>
<dbReference type="Proteomes" id="UP000693672">
    <property type="component" value="Unassembled WGS sequence"/>
</dbReference>
<dbReference type="RefSeq" id="WP_218094414.1">
    <property type="nucleotide sequence ID" value="NZ_CAJVAS010000027.1"/>
</dbReference>
<reference evidence="12" key="1">
    <citation type="submission" date="2021-06" db="EMBL/GenBank/DDBJ databases">
        <authorList>
            <person name="Criscuolo A."/>
        </authorList>
    </citation>
    <scope>NUCLEOTIDE SEQUENCE</scope>
    <source>
        <strain evidence="12">CIP111600</strain>
    </source>
</reference>
<evidence type="ECO:0000256" key="3">
    <source>
        <dbReference type="ARBA" id="ARBA00022553"/>
    </source>
</evidence>
<evidence type="ECO:0000256" key="10">
    <source>
        <dbReference type="SAM" id="Coils"/>
    </source>
</evidence>
<dbReference type="InterPro" id="IPR050482">
    <property type="entry name" value="Sensor_HK_TwoCompSys"/>
</dbReference>
<feature type="domain" description="Response regulatory" evidence="11">
    <location>
        <begin position="14"/>
        <end position="131"/>
    </location>
</feature>
<evidence type="ECO:0000256" key="4">
    <source>
        <dbReference type="ARBA" id="ARBA00022679"/>
    </source>
</evidence>
<evidence type="ECO:0000256" key="6">
    <source>
        <dbReference type="ARBA" id="ARBA00022777"/>
    </source>
</evidence>
<evidence type="ECO:0000256" key="1">
    <source>
        <dbReference type="ARBA" id="ARBA00000085"/>
    </source>
</evidence>
<keyword evidence="13" id="KW-1185">Reference proteome</keyword>
<dbReference type="InterPro" id="IPR001789">
    <property type="entry name" value="Sig_transdc_resp-reg_receiver"/>
</dbReference>
<comment type="catalytic activity">
    <reaction evidence="1">
        <text>ATP + protein L-histidine = ADP + protein N-phospho-L-histidine.</text>
        <dbReference type="EC" id="2.7.13.3"/>
    </reaction>
</comment>
<dbReference type="Pfam" id="PF07730">
    <property type="entry name" value="HisKA_3"/>
    <property type="match status" value="1"/>
</dbReference>
<name>A0A916K4R8_9BACL</name>
<keyword evidence="5" id="KW-0547">Nucleotide-binding</keyword>
<accession>A0A916K4R8</accession>
<dbReference type="GO" id="GO:0046983">
    <property type="term" value="F:protein dimerization activity"/>
    <property type="evidence" value="ECO:0007669"/>
    <property type="project" value="InterPro"/>
</dbReference>
<dbReference type="EC" id="2.7.13.3" evidence="2"/>
<comment type="caution">
    <text evidence="12">The sequence shown here is derived from an EMBL/GenBank/DDBJ whole genome shotgun (WGS) entry which is preliminary data.</text>
</comment>
<evidence type="ECO:0000256" key="2">
    <source>
        <dbReference type="ARBA" id="ARBA00012438"/>
    </source>
</evidence>
<dbReference type="GO" id="GO:0016020">
    <property type="term" value="C:membrane"/>
    <property type="evidence" value="ECO:0007669"/>
    <property type="project" value="InterPro"/>
</dbReference>
<evidence type="ECO:0000259" key="11">
    <source>
        <dbReference type="PROSITE" id="PS50110"/>
    </source>
</evidence>
<keyword evidence="4" id="KW-0808">Transferase</keyword>
<keyword evidence="3 9" id="KW-0597">Phosphoprotein</keyword>
<dbReference type="GO" id="GO:0005524">
    <property type="term" value="F:ATP binding"/>
    <property type="evidence" value="ECO:0007669"/>
    <property type="project" value="UniProtKB-KW"/>
</dbReference>
<keyword evidence="7" id="KW-0067">ATP-binding</keyword>
<dbReference type="CDD" id="cd16917">
    <property type="entry name" value="HATPase_UhpB-NarQ-NarX-like"/>
    <property type="match status" value="1"/>
</dbReference>
<feature type="coiled-coil region" evidence="10">
    <location>
        <begin position="127"/>
        <end position="161"/>
    </location>
</feature>
<organism evidence="12 13">
    <name type="scientific">Paenibacillus solanacearum</name>
    <dbReference type="NCBI Taxonomy" id="2048548"/>
    <lineage>
        <taxon>Bacteria</taxon>
        <taxon>Bacillati</taxon>
        <taxon>Bacillota</taxon>
        <taxon>Bacilli</taxon>
        <taxon>Bacillales</taxon>
        <taxon>Paenibacillaceae</taxon>
        <taxon>Paenibacillus</taxon>
    </lineage>
</organism>
<evidence type="ECO:0000313" key="12">
    <source>
        <dbReference type="EMBL" id="CAG7644421.1"/>
    </source>
</evidence>
<keyword evidence="10" id="KW-0175">Coiled coil</keyword>
<evidence type="ECO:0000313" key="13">
    <source>
        <dbReference type="Proteomes" id="UP000693672"/>
    </source>
</evidence>
<dbReference type="Pfam" id="PF00072">
    <property type="entry name" value="Response_reg"/>
    <property type="match status" value="1"/>
</dbReference>
<evidence type="ECO:0000256" key="9">
    <source>
        <dbReference type="PROSITE-ProRule" id="PRU00169"/>
    </source>
</evidence>
<dbReference type="PROSITE" id="PS50110">
    <property type="entry name" value="RESPONSE_REGULATORY"/>
    <property type="match status" value="1"/>
</dbReference>
<dbReference type="AlphaFoldDB" id="A0A916K4R8"/>
<dbReference type="PANTHER" id="PTHR24421">
    <property type="entry name" value="NITRATE/NITRITE SENSOR PROTEIN NARX-RELATED"/>
    <property type="match status" value="1"/>
</dbReference>